<dbReference type="AlphaFoldDB" id="A0A2W5UYC0"/>
<reference evidence="2 3" key="1">
    <citation type="submission" date="2017-08" db="EMBL/GenBank/DDBJ databases">
        <title>Infants hospitalized years apart are colonized by the same room-sourced microbial strains.</title>
        <authorList>
            <person name="Brooks B."/>
            <person name="Olm M.R."/>
            <person name="Firek B.A."/>
            <person name="Baker R."/>
            <person name="Thomas B.C."/>
            <person name="Morowitz M.J."/>
            <person name="Banfield J.F."/>
        </authorList>
    </citation>
    <scope>NUCLEOTIDE SEQUENCE [LARGE SCALE GENOMIC DNA]</scope>
    <source>
        <strain evidence="2">S2_003_000_R2_14</strain>
    </source>
</reference>
<protein>
    <recommendedName>
        <fullName evidence="1">Orc1-like AAA ATPase domain-containing protein</fullName>
    </recommendedName>
</protein>
<dbReference type="InterPro" id="IPR041664">
    <property type="entry name" value="AAA_16"/>
</dbReference>
<sequence>MVLRPRCERRVVILTRVQSLRASELTRLKELIERPKKGLSICSVSGPGGIGKSHLMNEVLASSADALKGFLVLRVDGSNHQSIDDFAALVGQLFSPSLEQGEAGRDYFPRTRNVLARFIRQREELEERIGRSSLSAESKHLTSALVKMGHWGVSKQIRGLPRLNQLEADAVGELFAVGSSWLAQKLTRSSTLRLRHELHAMTAEAIVGDLREALVRGRLLRRNLATSDGLTKLLIWIDDYEALSPVLEDFLLGALVPALAACEFDVVMWISGRDDLEDGNGDWSRQHKRHLEPRVRLRAFDEATTRAMLKQLNVDDAKAEQLFEATRGYPLLLQLLVEELTDGETGSALAARKFFERTTRWMTADEVEWFTRVCYLDRVNEDTLGRLFPKEQVPAIQSWFEKEPSIRDPNAAEFVVRPLIREKVLRYQELRSPTQHRELQRRAAST</sequence>
<dbReference type="Proteomes" id="UP000249061">
    <property type="component" value="Unassembled WGS sequence"/>
</dbReference>
<evidence type="ECO:0000313" key="3">
    <source>
        <dbReference type="Proteomes" id="UP000249061"/>
    </source>
</evidence>
<evidence type="ECO:0000259" key="1">
    <source>
        <dbReference type="Pfam" id="PF13191"/>
    </source>
</evidence>
<name>A0A2W5UYC0_9BACT</name>
<organism evidence="2 3">
    <name type="scientific">Archangium gephyra</name>
    <dbReference type="NCBI Taxonomy" id="48"/>
    <lineage>
        <taxon>Bacteria</taxon>
        <taxon>Pseudomonadati</taxon>
        <taxon>Myxococcota</taxon>
        <taxon>Myxococcia</taxon>
        <taxon>Myxococcales</taxon>
        <taxon>Cystobacterineae</taxon>
        <taxon>Archangiaceae</taxon>
        <taxon>Archangium</taxon>
    </lineage>
</organism>
<comment type="caution">
    <text evidence="2">The sequence shown here is derived from an EMBL/GenBank/DDBJ whole genome shotgun (WGS) entry which is preliminary data.</text>
</comment>
<dbReference type="EMBL" id="QFQP01000025">
    <property type="protein sequence ID" value="PZR08404.1"/>
    <property type="molecule type" value="Genomic_DNA"/>
</dbReference>
<evidence type="ECO:0000313" key="2">
    <source>
        <dbReference type="EMBL" id="PZR08404.1"/>
    </source>
</evidence>
<dbReference type="InterPro" id="IPR027417">
    <property type="entry name" value="P-loop_NTPase"/>
</dbReference>
<dbReference type="SUPFAM" id="SSF52540">
    <property type="entry name" value="P-loop containing nucleoside triphosphate hydrolases"/>
    <property type="match status" value="1"/>
</dbReference>
<accession>A0A2W5UYC0</accession>
<dbReference type="Gene3D" id="3.40.50.300">
    <property type="entry name" value="P-loop containing nucleotide triphosphate hydrolases"/>
    <property type="match status" value="1"/>
</dbReference>
<feature type="domain" description="Orc1-like AAA ATPase" evidence="1">
    <location>
        <begin position="21"/>
        <end position="250"/>
    </location>
</feature>
<gene>
    <name evidence="2" type="ORF">DI536_24815</name>
</gene>
<proteinExistence type="predicted"/>
<dbReference type="Pfam" id="PF13191">
    <property type="entry name" value="AAA_16"/>
    <property type="match status" value="1"/>
</dbReference>